<dbReference type="GO" id="GO:0016020">
    <property type="term" value="C:membrane"/>
    <property type="evidence" value="ECO:0007669"/>
    <property type="project" value="TreeGrafter"/>
</dbReference>
<evidence type="ECO:0000259" key="6">
    <source>
        <dbReference type="Pfam" id="PF00501"/>
    </source>
</evidence>
<keyword evidence="3" id="KW-0276">Fatty acid metabolism</keyword>
<dbReference type="InterPro" id="IPR000873">
    <property type="entry name" value="AMP-dep_synth/lig_dom"/>
</dbReference>
<evidence type="ECO:0000313" key="8">
    <source>
        <dbReference type="Proteomes" id="UP000001918"/>
    </source>
</evidence>
<feature type="domain" description="AMP-dependent synthetase/ligase" evidence="6">
    <location>
        <begin position="24"/>
        <end position="424"/>
    </location>
</feature>
<dbReference type="Pfam" id="PF23562">
    <property type="entry name" value="AMP-binding_C_3"/>
    <property type="match status" value="1"/>
</dbReference>
<dbReference type="CDD" id="cd05907">
    <property type="entry name" value="VL_LC_FACS_like"/>
    <property type="match status" value="1"/>
</dbReference>
<dbReference type="InterPro" id="IPR020845">
    <property type="entry name" value="AMP-binding_CS"/>
</dbReference>
<evidence type="ECO:0000256" key="2">
    <source>
        <dbReference type="ARBA" id="ARBA00022598"/>
    </source>
</evidence>
<dbReference type="PANTHER" id="PTHR43272">
    <property type="entry name" value="LONG-CHAIN-FATTY-ACID--COA LIGASE"/>
    <property type="match status" value="1"/>
</dbReference>
<dbReference type="PROSITE" id="PS00455">
    <property type="entry name" value="AMP_BINDING"/>
    <property type="match status" value="1"/>
</dbReference>
<dbReference type="KEGG" id="tcu:Tcur_3051"/>
<dbReference type="eggNOG" id="COG1022">
    <property type="taxonomic scope" value="Bacteria"/>
</dbReference>
<dbReference type="SUPFAM" id="SSF56801">
    <property type="entry name" value="Acetyl-CoA synthetase-like"/>
    <property type="match status" value="1"/>
</dbReference>
<dbReference type="EMBL" id="CP001738">
    <property type="protein sequence ID" value="ACY98593.1"/>
    <property type="molecule type" value="Genomic_DNA"/>
</dbReference>
<dbReference type="RefSeq" id="WP_012853377.1">
    <property type="nucleotide sequence ID" value="NC_013510.1"/>
</dbReference>
<keyword evidence="2 7" id="KW-0436">Ligase</keyword>
<evidence type="ECO:0000256" key="3">
    <source>
        <dbReference type="ARBA" id="ARBA00022832"/>
    </source>
</evidence>
<dbReference type="Pfam" id="PF00501">
    <property type="entry name" value="AMP-binding"/>
    <property type="match status" value="1"/>
</dbReference>
<sequence length="605" mass="64648">MREFSAPLMVEVPESTNLTDALFSRARSNPGQVVLRRKSGDSWSPVTASQFVAEVSGAAKGLIAAGIEPGDRVALLSRTRYEWTLLDYAIWAVGAVTVPIYETSSAEQIEWIVTDSGAKALIIETAEHAARVDEIADKPAHLKHVWRIDDGAVAALTKLGAEVSDETLEERRTGRTGADLATLIYTSGTTGRPKGCELSHGNFVVTTRNAIKGALSEVAMEGSSTLLFLPLAHVFARLIQVACIESGIVLGHSDIPNLLPDLASFKPTFLLAVPRVFEKVYNGAEQKAIAGGKGKIFKAAADTAIAYSKALDAPGGPGLGLKLKRKVFDLLVYRKLREAVGGQVKYAVSGGAALGERLGHFFRGVGIVILEGYGLTETTAPVSVNRPSALRVGTVGQPVPGVTVRIADDGEILVKGVNVMQGYWANETATKEAIEDGWFHTGDIGTMDADGFLKITGRKKEILVTAGGKNVAPAPLEDRLRAHPLISQCVVIGDGRKFISALITLDNEALGPWAQAHGKPADMTIEQLRQDPDVRAAIDAAVAEANKSVSRAESIRKYRILDVDFSEASGHLTPSLKVKRDRVIKDFAAEIEAIYSEDDAEANKS</sequence>
<evidence type="ECO:0000313" key="7">
    <source>
        <dbReference type="EMBL" id="ACY98593.1"/>
    </source>
</evidence>
<dbReference type="OrthoDB" id="5240489at2"/>
<protein>
    <recommendedName>
        <fullName evidence="5">Acyl-CoA synthetase</fullName>
    </recommendedName>
</protein>
<dbReference type="PANTHER" id="PTHR43272:SF32">
    <property type="entry name" value="AMP-DEPENDENT SYNTHETASE_LIGASE DOMAIN-CONTAINING PROTEIN"/>
    <property type="match status" value="1"/>
</dbReference>
<dbReference type="Proteomes" id="UP000001918">
    <property type="component" value="Chromosome"/>
</dbReference>
<organism evidence="7 8">
    <name type="scientific">Thermomonospora curvata (strain ATCC 19995 / DSM 43183 / JCM 3096 / KCTC 9072 / NBRC 15933 / NCIMB 10081 / Henssen B9)</name>
    <dbReference type="NCBI Taxonomy" id="471852"/>
    <lineage>
        <taxon>Bacteria</taxon>
        <taxon>Bacillati</taxon>
        <taxon>Actinomycetota</taxon>
        <taxon>Actinomycetes</taxon>
        <taxon>Streptosporangiales</taxon>
        <taxon>Thermomonosporaceae</taxon>
        <taxon>Thermomonospora</taxon>
    </lineage>
</organism>
<evidence type="ECO:0000256" key="4">
    <source>
        <dbReference type="ARBA" id="ARBA00023098"/>
    </source>
</evidence>
<keyword evidence="4" id="KW-0443">Lipid metabolism</keyword>
<gene>
    <name evidence="7" type="ordered locus">Tcur_3051</name>
</gene>
<dbReference type="AlphaFoldDB" id="D1A8V5"/>
<evidence type="ECO:0000256" key="1">
    <source>
        <dbReference type="ARBA" id="ARBA00006432"/>
    </source>
</evidence>
<evidence type="ECO:0000256" key="5">
    <source>
        <dbReference type="ARBA" id="ARBA00032875"/>
    </source>
</evidence>
<dbReference type="InterPro" id="IPR042099">
    <property type="entry name" value="ANL_N_sf"/>
</dbReference>
<keyword evidence="8" id="KW-1185">Reference proteome</keyword>
<proteinExistence type="inferred from homology"/>
<dbReference type="HOGENOM" id="CLU_000022_45_5_11"/>
<accession>D1A8V5</accession>
<comment type="similarity">
    <text evidence="1">Belongs to the ATP-dependent AMP-binding enzyme family.</text>
</comment>
<dbReference type="Gene3D" id="3.40.50.12780">
    <property type="entry name" value="N-terminal domain of ligase-like"/>
    <property type="match status" value="1"/>
</dbReference>
<name>D1A8V5_THECD</name>
<dbReference type="GO" id="GO:0004467">
    <property type="term" value="F:long-chain fatty acid-CoA ligase activity"/>
    <property type="evidence" value="ECO:0007669"/>
    <property type="project" value="TreeGrafter"/>
</dbReference>
<reference evidence="7 8" key="1">
    <citation type="journal article" date="2011" name="Stand. Genomic Sci.">
        <title>Complete genome sequence of Thermomonospora curvata type strain (B9).</title>
        <authorList>
            <person name="Chertkov O."/>
            <person name="Sikorski J."/>
            <person name="Nolan M."/>
            <person name="Lapidus A."/>
            <person name="Lucas S."/>
            <person name="Del Rio T.G."/>
            <person name="Tice H."/>
            <person name="Cheng J.F."/>
            <person name="Goodwin L."/>
            <person name="Pitluck S."/>
            <person name="Liolios K."/>
            <person name="Ivanova N."/>
            <person name="Mavromatis K."/>
            <person name="Mikhailova N."/>
            <person name="Ovchinnikova G."/>
            <person name="Pati A."/>
            <person name="Chen A."/>
            <person name="Palaniappan K."/>
            <person name="Djao O.D."/>
            <person name="Land M."/>
            <person name="Hauser L."/>
            <person name="Chang Y.J."/>
            <person name="Jeffries C.D."/>
            <person name="Brettin T."/>
            <person name="Han C."/>
            <person name="Detter J.C."/>
            <person name="Rohde M."/>
            <person name="Goker M."/>
            <person name="Woyke T."/>
            <person name="Bristow J."/>
            <person name="Eisen J.A."/>
            <person name="Markowitz V."/>
            <person name="Hugenholtz P."/>
            <person name="Klenk H.P."/>
            <person name="Kyrpides N.C."/>
        </authorList>
    </citation>
    <scope>NUCLEOTIDE SEQUENCE [LARGE SCALE GENOMIC DNA]</scope>
    <source>
        <strain evidence="8">ATCC 19995 / DSM 43183 / JCM 3096 / KCTC 9072 / NBRC 15933 / NCIMB 10081 / Henssen B9</strain>
    </source>
</reference>
<dbReference type="STRING" id="471852.Tcur_3051"/>